<gene>
    <name evidence="3" type="ORF">S58_42060</name>
</gene>
<evidence type="ECO:0000256" key="2">
    <source>
        <dbReference type="SAM" id="SignalP"/>
    </source>
</evidence>
<dbReference type="Pfam" id="PF11769">
    <property type="entry name" value="DUF3313"/>
    <property type="match status" value="1"/>
</dbReference>
<dbReference type="Proteomes" id="UP000011841">
    <property type="component" value="Chromosome"/>
</dbReference>
<feature type="signal peptide" evidence="2">
    <location>
        <begin position="1"/>
        <end position="30"/>
    </location>
</feature>
<keyword evidence="2" id="KW-0732">Signal</keyword>
<reference evidence="3 4" key="1">
    <citation type="journal article" date="2013" name="Appl. Environ. Microbiol.">
        <title>Genome analysis suggests that the soil oligotrophic bacterium Agromonas oligotrophica (Bradyrhizobium oligotrophicum) is a nitrogen-fixing symbiont of Aeschynomene indica.</title>
        <authorList>
            <person name="Okubo T."/>
            <person name="Fukushima S."/>
            <person name="Itakura M."/>
            <person name="Oshima K."/>
            <person name="Longtonglang A."/>
            <person name="Teaumroong N."/>
            <person name="Mitsui H."/>
            <person name="Hattori M."/>
            <person name="Hattori R."/>
            <person name="Hattori T."/>
            <person name="Minamisawa K."/>
        </authorList>
    </citation>
    <scope>NUCLEOTIDE SEQUENCE [LARGE SCALE GENOMIC DNA]</scope>
    <source>
        <strain evidence="3 4">S58</strain>
    </source>
</reference>
<accession>M4Z9Q0</accession>
<sequence length="303" mass="31541">MNSLGMTRLAPLNWTALASLVLATTGCASAPLERAGSLKNYDHLAEANGLVTRAQIKANRKELLEAKTIRIEPTAFPPRADVGLDEGERKLVANVINREMCLRLSERFRIVSSGEEADLTVKATVTHATATNATASAASQAASIAKSVALPGVPVPVPRLPVGLGTLTVEAEARDFAGFQKAAMVWARGATSVSTARMANDGDAYDLASEFGADFARLVSTGESPFGGLPSLPTVASVPAKLGGAPKYAACEQYGRFPGLKGFVGAGLGLPPDWTDKGADEARPAPPTQPSPEVASMEQQSSR</sequence>
<evidence type="ECO:0008006" key="5">
    <source>
        <dbReference type="Google" id="ProtNLM"/>
    </source>
</evidence>
<evidence type="ECO:0000256" key="1">
    <source>
        <dbReference type="SAM" id="MobiDB-lite"/>
    </source>
</evidence>
<evidence type="ECO:0000313" key="4">
    <source>
        <dbReference type="Proteomes" id="UP000011841"/>
    </source>
</evidence>
<proteinExistence type="predicted"/>
<dbReference type="STRING" id="1245469.S58_42060"/>
<dbReference type="AlphaFoldDB" id="M4Z9Q0"/>
<dbReference type="KEGG" id="aol:S58_42060"/>
<feature type="region of interest" description="Disordered" evidence="1">
    <location>
        <begin position="271"/>
        <end position="303"/>
    </location>
</feature>
<organism evidence="3 4">
    <name type="scientific">Bradyrhizobium oligotrophicum S58</name>
    <dbReference type="NCBI Taxonomy" id="1245469"/>
    <lineage>
        <taxon>Bacteria</taxon>
        <taxon>Pseudomonadati</taxon>
        <taxon>Pseudomonadota</taxon>
        <taxon>Alphaproteobacteria</taxon>
        <taxon>Hyphomicrobiales</taxon>
        <taxon>Nitrobacteraceae</taxon>
        <taxon>Bradyrhizobium</taxon>
    </lineage>
</organism>
<dbReference type="OrthoDB" id="7629881at2"/>
<feature type="chain" id="PRO_5004062157" description="DUF3313 domain-containing protein" evidence="2">
    <location>
        <begin position="31"/>
        <end position="303"/>
    </location>
</feature>
<dbReference type="HOGENOM" id="CLU_065147_0_0_5"/>
<feature type="compositionally biased region" description="Basic and acidic residues" evidence="1">
    <location>
        <begin position="274"/>
        <end position="283"/>
    </location>
</feature>
<keyword evidence="4" id="KW-1185">Reference proteome</keyword>
<dbReference type="eggNOG" id="ENOG502Z8WI">
    <property type="taxonomic scope" value="Bacteria"/>
</dbReference>
<protein>
    <recommendedName>
        <fullName evidence="5">DUF3313 domain-containing protein</fullName>
    </recommendedName>
</protein>
<name>M4Z9Q0_9BRAD</name>
<evidence type="ECO:0000313" key="3">
    <source>
        <dbReference type="EMBL" id="BAM90192.1"/>
    </source>
</evidence>
<dbReference type="InterPro" id="IPR021747">
    <property type="entry name" value="DUF3313"/>
</dbReference>
<dbReference type="EMBL" id="AP012603">
    <property type="protein sequence ID" value="BAM90192.1"/>
    <property type="molecule type" value="Genomic_DNA"/>
</dbReference>
<dbReference type="PATRIC" id="fig|1245469.3.peg.4305"/>